<dbReference type="RefSeq" id="YP_010776289.1">
    <property type="nucleotide sequence ID" value="NC_075034.1"/>
</dbReference>
<name>A0A167RCR0_9VIRU</name>
<dbReference type="Proteomes" id="UP000241365">
    <property type="component" value="Segment"/>
</dbReference>
<dbReference type="GeneID" id="80512900"/>
<evidence type="ECO:0000313" key="2">
    <source>
        <dbReference type="EMBL" id="ANB50538.1"/>
    </source>
</evidence>
<protein>
    <recommendedName>
        <fullName evidence="1">YubB ferredoxin-like domain-containing protein</fullName>
    </recommendedName>
</protein>
<reference evidence="2 3" key="1">
    <citation type="journal article" date="2016" name="Genome Announc.">
        <title>Complete Genome Sequence of a New Megavirus Family Member Isolated from an Inland Water Lake for the First Time in India.</title>
        <authorList>
            <person name="Chatterjee A."/>
            <person name="Ali F."/>
            <person name="Bange D."/>
            <person name="Kondabagil K."/>
        </authorList>
    </citation>
    <scope>NUCLEOTIDE SEQUENCE [LARGE SCALE GENOMIC DNA]</scope>
    <source>
        <strain evidence="2">1</strain>
    </source>
</reference>
<keyword evidence="3" id="KW-1185">Reference proteome</keyword>
<proteinExistence type="predicted"/>
<dbReference type="KEGG" id="vg:80512900"/>
<organism evidence="2 3">
    <name type="scientific">Powai lake megavirus</name>
    <dbReference type="NCBI Taxonomy" id="1842663"/>
    <lineage>
        <taxon>Viruses</taxon>
        <taxon>Varidnaviria</taxon>
        <taxon>Bamfordvirae</taxon>
        <taxon>Nucleocytoviricota</taxon>
        <taxon>Megaviricetes</taxon>
        <taxon>Imitervirales</taxon>
        <taxon>Mimiviridae</taxon>
        <taxon>Megamimivirinae</taxon>
        <taxon>Megavirus</taxon>
        <taxon>Megavirus powaiense</taxon>
    </lineage>
</organism>
<evidence type="ECO:0000259" key="1">
    <source>
        <dbReference type="Pfam" id="PF18406"/>
    </source>
</evidence>
<evidence type="ECO:0000313" key="3">
    <source>
        <dbReference type="Proteomes" id="UP000241365"/>
    </source>
</evidence>
<dbReference type="EMBL" id="KU877344">
    <property type="protein sequence ID" value="ANB50538.1"/>
    <property type="molecule type" value="Genomic_DNA"/>
</dbReference>
<feature type="domain" description="YubB ferredoxin-like" evidence="1">
    <location>
        <begin position="60"/>
        <end position="131"/>
    </location>
</feature>
<dbReference type="InterPro" id="IPR041329">
    <property type="entry name" value="YubB_C"/>
</dbReference>
<dbReference type="Pfam" id="PF18406">
    <property type="entry name" value="DUF1281_C"/>
    <property type="match status" value="1"/>
</dbReference>
<sequence length="161" mass="19161">MPNYVANYVIIKGDKKELTKFWNQATITGNFDYENLYPDPENKYTNDWCIDNWGNKWGAYNVEEDNIDINNGIIKLYYNTAWSTSNSFWKKVTYEYKIGVKNYFHDEGSYFCGYVKIKNGQIIKEFIVDDFDNNKNLFIKYANICGRDGYYYDSEEDDDEN</sequence>
<accession>A0A167RCR0</accession>